<evidence type="ECO:0000313" key="5">
    <source>
        <dbReference type="EMBL" id="KAF0708199.1"/>
    </source>
</evidence>
<evidence type="ECO:0000256" key="2">
    <source>
        <dbReference type="ARBA" id="ARBA00023043"/>
    </source>
</evidence>
<dbReference type="PROSITE" id="PS50297">
    <property type="entry name" value="ANK_REP_REGION"/>
    <property type="match status" value="3"/>
</dbReference>
<dbReference type="PANTHER" id="PTHR24166">
    <property type="entry name" value="ROLLING PEBBLES, ISOFORM B"/>
    <property type="match status" value="1"/>
</dbReference>
<dbReference type="InterPro" id="IPR036770">
    <property type="entry name" value="Ankyrin_rpt-contain_sf"/>
</dbReference>
<dbReference type="SMART" id="SM00248">
    <property type="entry name" value="ANK"/>
    <property type="match status" value="11"/>
</dbReference>
<accession>A0A6A4ZB51</accession>
<sequence>MRWKEGSVTVSAGQVDDHLAGEAAFQAVAHAIESGAPIDRALVDQCDVHRRLDNGFTLLHAASDKGHLQATELLLDYIDVNARATSERFMGRTPLEAACKMGHAAIVRRLIQAGADVNLPSQRTSALGMACQESYIEIVRILLDAGATPEYITTDIFPPLILAITSGNIEIVRLLLPIVDVHHVSFNGCTALFVASCNSGNVEILNLLLSHYDIYDEPDPMGRTPLMGASMAGYAHTVQILAQLCDVNRADESGFTALHHASENNHLEVVRALVPLANINAVDKDGLTALDLAAVNKHKATEDILKECAAVDEALAAIESNKDWGWDHRFEDDMTIFLLAARRGFVDVARRAVENGCNTMLWDKTLRTAIFLAAEYGHIDMVEYLTKNMLCDLNTGGWNNAGDSRILPYFWAVHNKYYQVVVALIGAGCMWRSHFAGQLLLEVLASHLTVDVATAMLLRDLPIKITNGKVVERVDHSFSWATFLDPSLPVHPSVRVETVRQIMHHPSFHSVANPMDVYKALTYAKDKHGRHVLHSTDTETRQVLKDLLFFCARYEILEGPPIHVSATAIVATAYDHGIFSQVFDTHANANGEMDLKGFAECSRLVLAHSCDMPNNQAEEFAIMDVSKSGNVKKVDFLRYCGQTFGGKLKVAIKFMRNGDDFEREIIARRGLDTQFVLGLTPAPTANELQQNLVTVKLNGDISVVEYPHVLVMPAADRSLHDIYEKEYLTDNKIRQMMEEVAQALQHIHGRGIAHGDLKMLNILRVGNQLKLIDLDASTDFDLLAGAKWSSGLLPPEMFYFLNNNEVAAYKQYWHGVNDQWWQKIQPKHNYVVKGFRPDKSLD</sequence>
<dbReference type="PROSITE" id="PS50011">
    <property type="entry name" value="PROTEIN_KINASE_DOM"/>
    <property type="match status" value="1"/>
</dbReference>
<protein>
    <recommendedName>
        <fullName evidence="4">Protein kinase domain-containing protein</fullName>
    </recommendedName>
</protein>
<name>A0A6A4ZB51_9STRA</name>
<dbReference type="SMART" id="SM00220">
    <property type="entry name" value="S_TKc"/>
    <property type="match status" value="1"/>
</dbReference>
<dbReference type="InterPro" id="IPR002110">
    <property type="entry name" value="Ankyrin_rpt"/>
</dbReference>
<dbReference type="PANTHER" id="PTHR24166:SF48">
    <property type="entry name" value="PROTEIN VAPYRIN"/>
    <property type="match status" value="1"/>
</dbReference>
<dbReference type="PRINTS" id="PR01415">
    <property type="entry name" value="ANKYRIN"/>
</dbReference>
<feature type="repeat" description="ANK" evidence="3">
    <location>
        <begin position="90"/>
        <end position="122"/>
    </location>
</feature>
<dbReference type="Pfam" id="PF00023">
    <property type="entry name" value="Ank"/>
    <property type="match status" value="2"/>
</dbReference>
<reference evidence="5" key="1">
    <citation type="submission" date="2019-06" db="EMBL/GenBank/DDBJ databases">
        <title>Genomics analysis of Aphanomyces spp. identifies a new class of oomycete effector associated with host adaptation.</title>
        <authorList>
            <person name="Gaulin E."/>
        </authorList>
    </citation>
    <scope>NUCLEOTIDE SEQUENCE</scope>
    <source>
        <strain evidence="5">CBS 578.67</strain>
    </source>
</reference>
<dbReference type="Gene3D" id="1.25.40.20">
    <property type="entry name" value="Ankyrin repeat-containing domain"/>
    <property type="match status" value="3"/>
</dbReference>
<feature type="domain" description="Protein kinase" evidence="4">
    <location>
        <begin position="568"/>
        <end position="842"/>
    </location>
</feature>
<comment type="caution">
    <text evidence="5">The sequence shown here is derived from an EMBL/GenBank/DDBJ whole genome shotgun (WGS) entry which is preliminary data.</text>
</comment>
<dbReference type="OrthoDB" id="76949at2759"/>
<dbReference type="InterPro" id="IPR011009">
    <property type="entry name" value="Kinase-like_dom_sf"/>
</dbReference>
<dbReference type="InterPro" id="IPR000719">
    <property type="entry name" value="Prot_kinase_dom"/>
</dbReference>
<feature type="repeat" description="ANK" evidence="3">
    <location>
        <begin position="54"/>
        <end position="76"/>
    </location>
</feature>
<feature type="non-terminal residue" evidence="5">
    <location>
        <position position="842"/>
    </location>
</feature>
<dbReference type="GO" id="GO:0004672">
    <property type="term" value="F:protein kinase activity"/>
    <property type="evidence" value="ECO:0007669"/>
    <property type="project" value="InterPro"/>
</dbReference>
<gene>
    <name evidence="5" type="ORF">As57867_006404</name>
</gene>
<dbReference type="Pfam" id="PF12796">
    <property type="entry name" value="Ank_2"/>
    <property type="match status" value="3"/>
</dbReference>
<dbReference type="SUPFAM" id="SSF56112">
    <property type="entry name" value="Protein kinase-like (PK-like)"/>
    <property type="match status" value="1"/>
</dbReference>
<dbReference type="PROSITE" id="PS50088">
    <property type="entry name" value="ANK_REPEAT"/>
    <property type="match status" value="3"/>
</dbReference>
<dbReference type="Gene3D" id="1.10.510.10">
    <property type="entry name" value="Transferase(Phosphotransferase) domain 1"/>
    <property type="match status" value="1"/>
</dbReference>
<evidence type="ECO:0000256" key="1">
    <source>
        <dbReference type="ARBA" id="ARBA00022737"/>
    </source>
</evidence>
<feature type="repeat" description="ANK" evidence="3">
    <location>
        <begin position="253"/>
        <end position="274"/>
    </location>
</feature>
<dbReference type="AlphaFoldDB" id="A0A6A4ZB51"/>
<proteinExistence type="predicted"/>
<organism evidence="5">
    <name type="scientific">Aphanomyces stellatus</name>
    <dbReference type="NCBI Taxonomy" id="120398"/>
    <lineage>
        <taxon>Eukaryota</taxon>
        <taxon>Sar</taxon>
        <taxon>Stramenopiles</taxon>
        <taxon>Oomycota</taxon>
        <taxon>Saprolegniomycetes</taxon>
        <taxon>Saprolegniales</taxon>
        <taxon>Verrucalvaceae</taxon>
        <taxon>Aphanomyces</taxon>
    </lineage>
</organism>
<evidence type="ECO:0000256" key="3">
    <source>
        <dbReference type="PROSITE-ProRule" id="PRU00023"/>
    </source>
</evidence>
<dbReference type="EMBL" id="VJMH01002599">
    <property type="protein sequence ID" value="KAF0708199.1"/>
    <property type="molecule type" value="Genomic_DNA"/>
</dbReference>
<dbReference type="Pfam" id="PF00069">
    <property type="entry name" value="Pkinase"/>
    <property type="match status" value="1"/>
</dbReference>
<keyword evidence="1" id="KW-0677">Repeat</keyword>
<evidence type="ECO:0000259" key="4">
    <source>
        <dbReference type="PROSITE" id="PS50011"/>
    </source>
</evidence>
<dbReference type="GO" id="GO:0005524">
    <property type="term" value="F:ATP binding"/>
    <property type="evidence" value="ECO:0007669"/>
    <property type="project" value="InterPro"/>
</dbReference>
<dbReference type="SUPFAM" id="SSF48403">
    <property type="entry name" value="Ankyrin repeat"/>
    <property type="match status" value="1"/>
</dbReference>
<dbReference type="InterPro" id="IPR050889">
    <property type="entry name" value="Dendritic_Spine_Reg/Scaffold"/>
</dbReference>
<keyword evidence="2 3" id="KW-0040">ANK repeat</keyword>